<dbReference type="Pfam" id="PF04326">
    <property type="entry name" value="SLFN_AlbA_2"/>
    <property type="match status" value="1"/>
</dbReference>
<dbReference type="Proteomes" id="UP000003094">
    <property type="component" value="Unassembled WGS sequence"/>
</dbReference>
<evidence type="ECO:0000313" key="2">
    <source>
        <dbReference type="EMBL" id="EFU43418.1"/>
    </source>
</evidence>
<proteinExistence type="predicted"/>
<organism evidence="2 3">
    <name type="scientific">Paenibacillus vortex V453</name>
    <dbReference type="NCBI Taxonomy" id="715225"/>
    <lineage>
        <taxon>Bacteria</taxon>
        <taxon>Bacillati</taxon>
        <taxon>Bacillota</taxon>
        <taxon>Bacilli</taxon>
        <taxon>Bacillales</taxon>
        <taxon>Paenibacillaceae</taxon>
        <taxon>Paenibacillus</taxon>
    </lineage>
</organism>
<sequence>MKFSFLRREGDYWDFKEKHHFNKANLLHDIICMANNRADRDAYIIFGVSDNYEIKGVEEQENRKTQQNLIDFLKTKKFSGGIRPSVELKTLFLQDIQIDVLIAKNSTDTPFYLTEDYSDQGRIVRANYIYTRVGDSNTDINKSADINHVEYLWKKRFLINRPPLERIKNKLRIKREWKREEGFFYNIFNPEYTVTLENDEDSTHPEFYSYVMTNHSTSYGIVDIKCFGTKMFGQQYAVLDSGRYVTTIPEWGFISFEGFNDEETYSYKYFIKDGLNHILHEFLADDDHEAIWARNRFYKVVVTYNSEIERELFEEYLIKNKQLFNDELSKNEDSYDWIYSENEGERRHIRRGIKTGIALNCFIEKYRDSQVLQISYREG</sequence>
<accession>A0A2R9T197</accession>
<dbReference type="AlphaFoldDB" id="A0A2R9T197"/>
<dbReference type="Gene3D" id="3.30.950.30">
    <property type="entry name" value="Schlafen, AAA domain"/>
    <property type="match status" value="1"/>
</dbReference>
<feature type="domain" description="Schlafen AlbA-2" evidence="1">
    <location>
        <begin position="9"/>
        <end position="140"/>
    </location>
</feature>
<dbReference type="InterPro" id="IPR038461">
    <property type="entry name" value="Schlafen_AlbA_2_dom_sf"/>
</dbReference>
<gene>
    <name evidence="2" type="ORF">PVOR_03655</name>
</gene>
<comment type="caution">
    <text evidence="2">The sequence shown here is derived from an EMBL/GenBank/DDBJ whole genome shotgun (WGS) entry which is preliminary data.</text>
</comment>
<protein>
    <submittedName>
        <fullName evidence="2">Putative transcriptional regulator</fullName>
    </submittedName>
</protein>
<evidence type="ECO:0000259" key="1">
    <source>
        <dbReference type="Pfam" id="PF04326"/>
    </source>
</evidence>
<dbReference type="KEGG" id="pvo:PVOR_03655"/>
<reference evidence="2 3" key="1">
    <citation type="journal article" date="2010" name="BMC Genomics">
        <title>Genome sequence of the pattern forming Paenibacillus vortex bacterium reveals potential for thriving in complex environments.</title>
        <authorList>
            <person name="Sirota-Madi A."/>
            <person name="Olender T."/>
            <person name="Helman Y."/>
            <person name="Ingham C."/>
            <person name="Brainis I."/>
            <person name="Roth D."/>
            <person name="Hagi E."/>
            <person name="Brodsky L."/>
            <person name="Leshkowitz D."/>
            <person name="Galatenko V."/>
            <person name="Nikolaev V."/>
            <person name="Mugasimangalam R.C."/>
            <person name="Bransburg-Zabary S."/>
            <person name="Gutnick D.L."/>
            <person name="Lancet D."/>
            <person name="Ben-Jacob E."/>
        </authorList>
    </citation>
    <scope>NUCLEOTIDE SEQUENCE [LARGE SCALE GENOMIC DNA]</scope>
    <source>
        <strain evidence="2 3">V453</strain>
    </source>
</reference>
<dbReference type="InterPro" id="IPR007421">
    <property type="entry name" value="Schlafen_AlbA_2_dom"/>
</dbReference>
<evidence type="ECO:0000313" key="3">
    <source>
        <dbReference type="Proteomes" id="UP000003094"/>
    </source>
</evidence>
<keyword evidence="3" id="KW-1185">Reference proteome</keyword>
<dbReference type="EMBL" id="ADHJ01000006">
    <property type="protein sequence ID" value="EFU43418.1"/>
    <property type="molecule type" value="Genomic_DNA"/>
</dbReference>
<name>A0A2R9T197_9BACL</name>
<dbReference type="RefSeq" id="WP_006207661.1">
    <property type="nucleotide sequence ID" value="NZ_ADHJ01000006.1"/>
</dbReference>